<evidence type="ECO:0000256" key="1">
    <source>
        <dbReference type="ARBA" id="ARBA00004141"/>
    </source>
</evidence>
<dbReference type="AlphaFoldDB" id="K6X431"/>
<dbReference type="RefSeq" id="WP_008845179.1">
    <property type="nucleotide sequence ID" value="NZ_BAEN01000054.1"/>
</dbReference>
<feature type="transmembrane region" description="Helical" evidence="5">
    <location>
        <begin position="113"/>
        <end position="132"/>
    </location>
</feature>
<reference evidence="6 7" key="1">
    <citation type="journal article" date="2017" name="Antonie Van Leeuwenhoek">
        <title>Rhizobium rhizosphaerae sp. nov., a novel species isolated from rice rhizosphere.</title>
        <authorList>
            <person name="Zhao J.J."/>
            <person name="Zhang J."/>
            <person name="Zhang R.J."/>
            <person name="Zhang C.W."/>
            <person name="Yin H.Q."/>
            <person name="Zhang X.X."/>
        </authorList>
    </citation>
    <scope>NUCLEOTIDE SEQUENCE [LARGE SCALE GENOMIC DNA]</scope>
    <source>
        <strain evidence="6 7">E3</strain>
    </source>
</reference>
<comment type="subcellular location">
    <subcellularLocation>
        <location evidence="1">Membrane</location>
        <topology evidence="1">Multi-pass membrane protein</topology>
    </subcellularLocation>
</comment>
<feature type="transmembrane region" description="Helical" evidence="5">
    <location>
        <begin position="200"/>
        <end position="222"/>
    </location>
</feature>
<evidence type="ECO:0000256" key="2">
    <source>
        <dbReference type="ARBA" id="ARBA00022692"/>
    </source>
</evidence>
<keyword evidence="4 5" id="KW-0472">Membrane</keyword>
<dbReference type="Proteomes" id="UP000006334">
    <property type="component" value="Unassembled WGS sequence"/>
</dbReference>
<keyword evidence="2 5" id="KW-0812">Transmembrane</keyword>
<gene>
    <name evidence="6" type="ORF">GLIP_2753</name>
</gene>
<dbReference type="PANTHER" id="PTHR30249:SF0">
    <property type="entry name" value="PLASTIDAL GLYCOLATE_GLYCERATE TRANSLOCATOR 1, CHLOROPLASTIC"/>
    <property type="match status" value="1"/>
</dbReference>
<dbReference type="GO" id="GO:0016020">
    <property type="term" value="C:membrane"/>
    <property type="evidence" value="ECO:0007669"/>
    <property type="project" value="UniProtKB-SubCell"/>
</dbReference>
<name>K6X431_9ALTE</name>
<keyword evidence="7" id="KW-1185">Reference proteome</keyword>
<dbReference type="eggNOG" id="COG1346">
    <property type="taxonomic scope" value="Bacteria"/>
</dbReference>
<proteinExistence type="predicted"/>
<organism evidence="6 7">
    <name type="scientific">Aliiglaciecola lipolytica E3</name>
    <dbReference type="NCBI Taxonomy" id="1127673"/>
    <lineage>
        <taxon>Bacteria</taxon>
        <taxon>Pseudomonadati</taxon>
        <taxon>Pseudomonadota</taxon>
        <taxon>Gammaproteobacteria</taxon>
        <taxon>Alteromonadales</taxon>
        <taxon>Alteromonadaceae</taxon>
        <taxon>Aliiglaciecola</taxon>
    </lineage>
</organism>
<feature type="transmembrane region" description="Helical" evidence="5">
    <location>
        <begin position="55"/>
        <end position="72"/>
    </location>
</feature>
<evidence type="ECO:0000256" key="3">
    <source>
        <dbReference type="ARBA" id="ARBA00022989"/>
    </source>
</evidence>
<evidence type="ECO:0000256" key="5">
    <source>
        <dbReference type="SAM" id="Phobius"/>
    </source>
</evidence>
<keyword evidence="3 5" id="KW-1133">Transmembrane helix</keyword>
<feature type="transmembrane region" description="Helical" evidence="5">
    <location>
        <begin position="24"/>
        <end position="43"/>
    </location>
</feature>
<feature type="transmembrane region" description="Helical" evidence="5">
    <location>
        <begin position="84"/>
        <end position="107"/>
    </location>
</feature>
<evidence type="ECO:0008006" key="8">
    <source>
        <dbReference type="Google" id="ProtNLM"/>
    </source>
</evidence>
<evidence type="ECO:0000313" key="6">
    <source>
        <dbReference type="EMBL" id="GAC15374.1"/>
    </source>
</evidence>
<sequence length="223" mass="24523">MWVALTLCVYLFSWYILHRFKIPFLNTLLLSMFIVMAVLYSLGVSFETYYAQTNWINYFMQAAVVALAYPLYEQLPQIRSNLKFILLSCFSSCILAISLTGFIAWLFEAPAPLLASLLVKSVTTPIALEISASLNGQTSIVVVLGLFAGLTGAIFFYPIFHLMGINDPAHRGIITGSLSHAIGTSATVKHSAQDTGFSSVALIVAAIFSSFLAPLAYQLFIWI</sequence>
<dbReference type="Pfam" id="PF04172">
    <property type="entry name" value="LrgB"/>
    <property type="match status" value="1"/>
</dbReference>
<dbReference type="PANTHER" id="PTHR30249">
    <property type="entry name" value="PUTATIVE SEROTONIN TRANSPORTER"/>
    <property type="match status" value="1"/>
</dbReference>
<protein>
    <recommendedName>
        <fullName evidence="8">Inner membrane protein yohK</fullName>
    </recommendedName>
</protein>
<feature type="transmembrane region" description="Helical" evidence="5">
    <location>
        <begin position="139"/>
        <end position="160"/>
    </location>
</feature>
<dbReference type="OrthoDB" id="9811701at2"/>
<accession>K6X431</accession>
<dbReference type="STRING" id="1127673.GLIP_2753"/>
<evidence type="ECO:0000256" key="4">
    <source>
        <dbReference type="ARBA" id="ARBA00023136"/>
    </source>
</evidence>
<dbReference type="EMBL" id="BAEN01000054">
    <property type="protein sequence ID" value="GAC15374.1"/>
    <property type="molecule type" value="Genomic_DNA"/>
</dbReference>
<comment type="caution">
    <text evidence="6">The sequence shown here is derived from an EMBL/GenBank/DDBJ whole genome shotgun (WGS) entry which is preliminary data.</text>
</comment>
<dbReference type="InterPro" id="IPR007300">
    <property type="entry name" value="CidB/LrgB"/>
</dbReference>
<evidence type="ECO:0000313" key="7">
    <source>
        <dbReference type="Proteomes" id="UP000006334"/>
    </source>
</evidence>